<dbReference type="OrthoDB" id="843225at2759"/>
<evidence type="ECO:0000313" key="3">
    <source>
        <dbReference type="EMBL" id="KNC98656.1"/>
    </source>
</evidence>
<dbReference type="InterPro" id="IPR014729">
    <property type="entry name" value="Rossmann-like_a/b/a_fold"/>
</dbReference>
<evidence type="ECO:0000256" key="1">
    <source>
        <dbReference type="SAM" id="MobiDB-lite"/>
    </source>
</evidence>
<evidence type="ECO:0000313" key="4">
    <source>
        <dbReference type="Proteomes" id="UP000053201"/>
    </source>
</evidence>
<dbReference type="PRINTS" id="PR01438">
    <property type="entry name" value="UNVRSLSTRESS"/>
</dbReference>
<proteinExistence type="predicted"/>
<dbReference type="PANTHER" id="PTHR31964">
    <property type="entry name" value="ADENINE NUCLEOTIDE ALPHA HYDROLASES-LIKE SUPERFAMILY PROTEIN"/>
    <property type="match status" value="1"/>
</dbReference>
<feature type="region of interest" description="Disordered" evidence="1">
    <location>
        <begin position="1"/>
        <end position="28"/>
    </location>
</feature>
<dbReference type="Pfam" id="PF00582">
    <property type="entry name" value="Usp"/>
    <property type="match status" value="1"/>
</dbReference>
<sequence length="208" mass="23147">MPDTSNKDLPGQPLERRDTIVHEHPEEATDRPITRVVVIALDSSKSSDYAFNWALENFLSPEKDLCVLVNVRPIAAVPGPFGTAYMDFTDYVVQVEERYRTESHALLQRYASLVKKRKIAVKAIAMRGDPREELCRKVEELDADAFILGSRGLGTLKRVILGSISDYCVHHVKCPVLIIKNKDAGNGKEERPVEGIVAAEVPPASNPR</sequence>
<accession>A0A0L0HCI5</accession>
<dbReference type="STRING" id="645134.A0A0L0HCI5"/>
<feature type="domain" description="UspA" evidence="2">
    <location>
        <begin position="35"/>
        <end position="180"/>
    </location>
</feature>
<dbReference type="VEuPathDB" id="FungiDB:SPPG_06338"/>
<keyword evidence="4" id="KW-1185">Reference proteome</keyword>
<dbReference type="SUPFAM" id="SSF52402">
    <property type="entry name" value="Adenine nucleotide alpha hydrolases-like"/>
    <property type="match status" value="1"/>
</dbReference>
<dbReference type="InParanoid" id="A0A0L0HCI5"/>
<dbReference type="eggNOG" id="ENOG502RXWD">
    <property type="taxonomic scope" value="Eukaryota"/>
</dbReference>
<evidence type="ECO:0000259" key="2">
    <source>
        <dbReference type="Pfam" id="PF00582"/>
    </source>
</evidence>
<dbReference type="Proteomes" id="UP000053201">
    <property type="component" value="Unassembled WGS sequence"/>
</dbReference>
<feature type="compositionally biased region" description="Basic and acidic residues" evidence="1">
    <location>
        <begin position="14"/>
        <end position="28"/>
    </location>
</feature>
<dbReference type="GeneID" id="27689654"/>
<reference evidence="3 4" key="1">
    <citation type="submission" date="2009-08" db="EMBL/GenBank/DDBJ databases">
        <title>The Genome Sequence of Spizellomyces punctatus strain DAOM BR117.</title>
        <authorList>
            <consortium name="The Broad Institute Genome Sequencing Platform"/>
            <person name="Russ C."/>
            <person name="Cuomo C."/>
            <person name="Shea T."/>
            <person name="Young S.K."/>
            <person name="Zeng Q."/>
            <person name="Koehrsen M."/>
            <person name="Haas B."/>
            <person name="Borodovsky M."/>
            <person name="Guigo R."/>
            <person name="Alvarado L."/>
            <person name="Berlin A."/>
            <person name="Bochicchio J."/>
            <person name="Borenstein D."/>
            <person name="Chapman S."/>
            <person name="Chen Z."/>
            <person name="Engels R."/>
            <person name="Freedman E."/>
            <person name="Gellesch M."/>
            <person name="Goldberg J."/>
            <person name="Griggs A."/>
            <person name="Gujja S."/>
            <person name="Heiman D."/>
            <person name="Hepburn T."/>
            <person name="Howarth C."/>
            <person name="Jen D."/>
            <person name="Larson L."/>
            <person name="Lewis B."/>
            <person name="Mehta T."/>
            <person name="Park D."/>
            <person name="Pearson M."/>
            <person name="Roberts A."/>
            <person name="Saif S."/>
            <person name="Shenoy N."/>
            <person name="Sisk P."/>
            <person name="Stolte C."/>
            <person name="Sykes S."/>
            <person name="Thomson T."/>
            <person name="Walk T."/>
            <person name="White J."/>
            <person name="Yandava C."/>
            <person name="Burger G."/>
            <person name="Gray M.W."/>
            <person name="Holland P.W.H."/>
            <person name="King N."/>
            <person name="Lang F.B.F."/>
            <person name="Roger A.J."/>
            <person name="Ruiz-Trillo I."/>
            <person name="Lander E."/>
            <person name="Nusbaum C."/>
        </authorList>
    </citation>
    <scope>NUCLEOTIDE SEQUENCE [LARGE SCALE GENOMIC DNA]</scope>
    <source>
        <strain evidence="3 4">DAOM BR117</strain>
    </source>
</reference>
<dbReference type="CDD" id="cd23659">
    <property type="entry name" value="USP_At3g01520-like"/>
    <property type="match status" value="1"/>
</dbReference>
<dbReference type="RefSeq" id="XP_016606696.1">
    <property type="nucleotide sequence ID" value="XM_016754552.1"/>
</dbReference>
<name>A0A0L0HCI5_SPIPD</name>
<dbReference type="EMBL" id="KQ257460">
    <property type="protein sequence ID" value="KNC98656.1"/>
    <property type="molecule type" value="Genomic_DNA"/>
</dbReference>
<dbReference type="PANTHER" id="PTHR31964:SF140">
    <property type="entry name" value="UNIVERSAL STRESS PROTEIN FAMILY PROTEIN"/>
    <property type="match status" value="1"/>
</dbReference>
<dbReference type="InterPro" id="IPR006016">
    <property type="entry name" value="UspA"/>
</dbReference>
<feature type="region of interest" description="Disordered" evidence="1">
    <location>
        <begin position="185"/>
        <end position="208"/>
    </location>
</feature>
<organism evidence="3 4">
    <name type="scientific">Spizellomyces punctatus (strain DAOM BR117)</name>
    <dbReference type="NCBI Taxonomy" id="645134"/>
    <lineage>
        <taxon>Eukaryota</taxon>
        <taxon>Fungi</taxon>
        <taxon>Fungi incertae sedis</taxon>
        <taxon>Chytridiomycota</taxon>
        <taxon>Chytridiomycota incertae sedis</taxon>
        <taxon>Chytridiomycetes</taxon>
        <taxon>Spizellomycetales</taxon>
        <taxon>Spizellomycetaceae</taxon>
        <taxon>Spizellomyces</taxon>
    </lineage>
</organism>
<dbReference type="AlphaFoldDB" id="A0A0L0HCI5"/>
<dbReference type="Gene3D" id="3.40.50.620">
    <property type="entry name" value="HUPs"/>
    <property type="match status" value="1"/>
</dbReference>
<gene>
    <name evidence="3" type="ORF">SPPG_06338</name>
</gene>
<dbReference type="InterPro" id="IPR006015">
    <property type="entry name" value="Universal_stress_UspA"/>
</dbReference>
<dbReference type="OMA" id="HNCPCTV"/>
<protein>
    <recommendedName>
        <fullName evidence="2">UspA domain-containing protein</fullName>
    </recommendedName>
</protein>